<evidence type="ECO:0000256" key="3">
    <source>
        <dbReference type="ARBA" id="ARBA00020392"/>
    </source>
</evidence>
<keyword evidence="9" id="KW-0472">Membrane</keyword>
<evidence type="ECO:0000256" key="9">
    <source>
        <dbReference type="ARBA" id="ARBA00023136"/>
    </source>
</evidence>
<keyword evidence="6" id="KW-0145">Chemotaxis</keyword>
<dbReference type="GO" id="GO:0009288">
    <property type="term" value="C:bacterial-type flagellum"/>
    <property type="evidence" value="ECO:0007669"/>
    <property type="project" value="InterPro"/>
</dbReference>
<dbReference type="GO" id="GO:0006935">
    <property type="term" value="P:chemotaxis"/>
    <property type="evidence" value="ECO:0007669"/>
    <property type="project" value="UniProtKB-KW"/>
</dbReference>
<evidence type="ECO:0000256" key="4">
    <source>
        <dbReference type="ARBA" id="ARBA00022448"/>
    </source>
</evidence>
<keyword evidence="12" id="KW-1185">Reference proteome</keyword>
<keyword evidence="5" id="KW-1003">Cell membrane</keyword>
<dbReference type="GO" id="GO:0071973">
    <property type="term" value="P:bacterial-type flagellum-dependent cell motility"/>
    <property type="evidence" value="ECO:0007669"/>
    <property type="project" value="InterPro"/>
</dbReference>
<dbReference type="NCBIfam" id="TIGR02473">
    <property type="entry name" value="flagell_FliJ"/>
    <property type="match status" value="1"/>
</dbReference>
<dbReference type="InterPro" id="IPR053716">
    <property type="entry name" value="Flag_assembly_chemotaxis_eff"/>
</dbReference>
<evidence type="ECO:0000313" key="11">
    <source>
        <dbReference type="EMBL" id="MDQ0214300.1"/>
    </source>
</evidence>
<dbReference type="EMBL" id="JAUSUC010000005">
    <property type="protein sequence ID" value="MDQ0214300.1"/>
    <property type="molecule type" value="Genomic_DNA"/>
</dbReference>
<keyword evidence="8" id="KW-0653">Protein transport</keyword>
<keyword evidence="11" id="KW-0969">Cilium</keyword>
<evidence type="ECO:0000313" key="12">
    <source>
        <dbReference type="Proteomes" id="UP001237207"/>
    </source>
</evidence>
<dbReference type="Pfam" id="PF02050">
    <property type="entry name" value="FliJ"/>
    <property type="match status" value="1"/>
</dbReference>
<evidence type="ECO:0000256" key="8">
    <source>
        <dbReference type="ARBA" id="ARBA00022927"/>
    </source>
</evidence>
<name>A0AAJ1SX00_9BACI</name>
<keyword evidence="11" id="KW-0966">Cell projection</keyword>
<comment type="caution">
    <text evidence="11">The sequence shown here is derived from an EMBL/GenBank/DDBJ whole genome shotgun (WGS) entry which is preliminary data.</text>
</comment>
<dbReference type="InterPro" id="IPR012823">
    <property type="entry name" value="Flagell_FliJ"/>
</dbReference>
<evidence type="ECO:0000256" key="6">
    <source>
        <dbReference type="ARBA" id="ARBA00022500"/>
    </source>
</evidence>
<protein>
    <recommendedName>
        <fullName evidence="3">Flagellar FliJ protein</fullName>
    </recommendedName>
</protein>
<comment type="subcellular location">
    <subcellularLocation>
        <location evidence="1">Cell membrane</location>
        <topology evidence="1">Peripheral membrane protein</topology>
        <orientation evidence="1">Cytoplasmic side</orientation>
    </subcellularLocation>
</comment>
<evidence type="ECO:0000256" key="1">
    <source>
        <dbReference type="ARBA" id="ARBA00004413"/>
    </source>
</evidence>
<evidence type="ECO:0000256" key="5">
    <source>
        <dbReference type="ARBA" id="ARBA00022475"/>
    </source>
</evidence>
<organism evidence="11 12">
    <name type="scientific">Oikeobacillus pervagus</name>
    <dbReference type="NCBI Taxonomy" id="1325931"/>
    <lineage>
        <taxon>Bacteria</taxon>
        <taxon>Bacillati</taxon>
        <taxon>Bacillota</taxon>
        <taxon>Bacilli</taxon>
        <taxon>Bacillales</taxon>
        <taxon>Bacillaceae</taxon>
        <taxon>Oikeobacillus</taxon>
    </lineage>
</organism>
<proteinExistence type="inferred from homology"/>
<dbReference type="Gene3D" id="1.10.287.1700">
    <property type="match status" value="1"/>
</dbReference>
<comment type="similarity">
    <text evidence="2">Belongs to the FliJ family.</text>
</comment>
<evidence type="ECO:0000256" key="2">
    <source>
        <dbReference type="ARBA" id="ARBA00010004"/>
    </source>
</evidence>
<evidence type="ECO:0000256" key="10">
    <source>
        <dbReference type="ARBA" id="ARBA00023225"/>
    </source>
</evidence>
<dbReference type="GO" id="GO:0044781">
    <property type="term" value="P:bacterial-type flagellum organization"/>
    <property type="evidence" value="ECO:0007669"/>
    <property type="project" value="UniProtKB-KW"/>
</dbReference>
<accession>A0AAJ1SX00</accession>
<sequence>MNYHFKFDKILHLKEREKDEVLATYNESLKQFEEVAEKLYFLLKKKEDLLQYQENQLVSGFSIIEIQHHQQFISNLEKTIDYHQQLVINARNKMNWFSQLLQEKNIEVKKYEKIKEKDMKRFKAFLLQNENKQMDEISTIQFMNRGN</sequence>
<dbReference type="AlphaFoldDB" id="A0AAJ1SX00"/>
<keyword evidence="10" id="KW-1006">Bacterial flagellum protein export</keyword>
<dbReference type="RefSeq" id="WP_307256287.1">
    <property type="nucleotide sequence ID" value="NZ_JAUSUC010000005.1"/>
</dbReference>
<keyword evidence="7" id="KW-1005">Bacterial flagellum biogenesis</keyword>
<dbReference type="GO" id="GO:0005886">
    <property type="term" value="C:plasma membrane"/>
    <property type="evidence" value="ECO:0007669"/>
    <property type="project" value="UniProtKB-SubCell"/>
</dbReference>
<reference evidence="11" key="1">
    <citation type="submission" date="2023-07" db="EMBL/GenBank/DDBJ databases">
        <title>Genomic Encyclopedia of Type Strains, Phase IV (KMG-IV): sequencing the most valuable type-strain genomes for metagenomic binning, comparative biology and taxonomic classification.</title>
        <authorList>
            <person name="Goeker M."/>
        </authorList>
    </citation>
    <scope>NUCLEOTIDE SEQUENCE</scope>
    <source>
        <strain evidence="11">DSM 23947</strain>
    </source>
</reference>
<gene>
    <name evidence="11" type="ORF">J2S13_000696</name>
</gene>
<evidence type="ECO:0000256" key="7">
    <source>
        <dbReference type="ARBA" id="ARBA00022795"/>
    </source>
</evidence>
<keyword evidence="11" id="KW-0282">Flagellum</keyword>
<dbReference type="GO" id="GO:0015031">
    <property type="term" value="P:protein transport"/>
    <property type="evidence" value="ECO:0007669"/>
    <property type="project" value="UniProtKB-KW"/>
</dbReference>
<keyword evidence="4" id="KW-0813">Transport</keyword>
<dbReference type="Proteomes" id="UP001237207">
    <property type="component" value="Unassembled WGS sequence"/>
</dbReference>